<evidence type="ECO:0000256" key="1">
    <source>
        <dbReference type="SAM" id="MobiDB-lite"/>
    </source>
</evidence>
<gene>
    <name evidence="2" type="ORF">GP486_006188</name>
</gene>
<feature type="compositionally biased region" description="Basic and acidic residues" evidence="1">
    <location>
        <begin position="134"/>
        <end position="143"/>
    </location>
</feature>
<feature type="compositionally biased region" description="Basic residues" evidence="1">
    <location>
        <begin position="1"/>
        <end position="10"/>
    </location>
</feature>
<name>A0A9P8IHA1_9PEZI</name>
<feature type="non-terminal residue" evidence="2">
    <location>
        <position position="1"/>
    </location>
</feature>
<sequence length="194" mass="23632">VEAERRHRRQAERAALERERAQMARERERTRRREREEELHRIAAERERARRREERERQRALDREREREHERRRLAEATREALLRGDITHRRVRRPVTIHQGNDRGHSSGDEGWRSAPGDDVRIVTNRGPRLRPRRQETMEERGDRVIAQAIDEARWQDIQQRRQEEERRRADGGLRRRGTVSGGERIYDERGRR</sequence>
<evidence type="ECO:0000313" key="2">
    <source>
        <dbReference type="EMBL" id="KAH0555870.1"/>
    </source>
</evidence>
<feature type="region of interest" description="Disordered" evidence="1">
    <location>
        <begin position="1"/>
        <end position="143"/>
    </location>
</feature>
<dbReference type="Proteomes" id="UP000750711">
    <property type="component" value="Unassembled WGS sequence"/>
</dbReference>
<keyword evidence="3" id="KW-1185">Reference proteome</keyword>
<feature type="compositionally biased region" description="Basic and acidic residues" evidence="1">
    <location>
        <begin position="11"/>
        <end position="89"/>
    </location>
</feature>
<feature type="region of interest" description="Disordered" evidence="1">
    <location>
        <begin position="156"/>
        <end position="194"/>
    </location>
</feature>
<proteinExistence type="predicted"/>
<reference evidence="2" key="1">
    <citation type="submission" date="2021-03" db="EMBL/GenBank/DDBJ databases">
        <title>Comparative genomics and phylogenomic investigation of the class Geoglossomycetes provide insights into ecological specialization and systematics.</title>
        <authorList>
            <person name="Melie T."/>
            <person name="Pirro S."/>
            <person name="Miller A.N."/>
            <person name="Quandt A."/>
        </authorList>
    </citation>
    <scope>NUCLEOTIDE SEQUENCE</scope>
    <source>
        <strain evidence="2">CAQ_001_2017</strain>
    </source>
</reference>
<feature type="compositionally biased region" description="Basic and acidic residues" evidence="1">
    <location>
        <begin position="101"/>
        <end position="122"/>
    </location>
</feature>
<accession>A0A9P8IHA1</accession>
<evidence type="ECO:0000313" key="3">
    <source>
        <dbReference type="Proteomes" id="UP000750711"/>
    </source>
</evidence>
<feature type="compositionally biased region" description="Basic and acidic residues" evidence="1">
    <location>
        <begin position="156"/>
        <end position="175"/>
    </location>
</feature>
<dbReference type="AlphaFoldDB" id="A0A9P8IHA1"/>
<comment type="caution">
    <text evidence="2">The sequence shown here is derived from an EMBL/GenBank/DDBJ whole genome shotgun (WGS) entry which is preliminary data.</text>
</comment>
<organism evidence="2 3">
    <name type="scientific">Trichoglossum hirsutum</name>
    <dbReference type="NCBI Taxonomy" id="265104"/>
    <lineage>
        <taxon>Eukaryota</taxon>
        <taxon>Fungi</taxon>
        <taxon>Dikarya</taxon>
        <taxon>Ascomycota</taxon>
        <taxon>Pezizomycotina</taxon>
        <taxon>Geoglossomycetes</taxon>
        <taxon>Geoglossales</taxon>
        <taxon>Geoglossaceae</taxon>
        <taxon>Trichoglossum</taxon>
    </lineage>
</organism>
<protein>
    <submittedName>
        <fullName evidence="2">Uncharacterized protein</fullName>
    </submittedName>
</protein>
<dbReference type="EMBL" id="JAGHQM010001321">
    <property type="protein sequence ID" value="KAH0555870.1"/>
    <property type="molecule type" value="Genomic_DNA"/>
</dbReference>